<proteinExistence type="predicted"/>
<evidence type="ECO:0000313" key="1">
    <source>
        <dbReference type="EMBL" id="KVH98823.1"/>
    </source>
</evidence>
<dbReference type="Gramene" id="KVH98823">
    <property type="protein sequence ID" value="KVH98823"/>
    <property type="gene ID" value="Ccrd_022948"/>
</dbReference>
<reference evidence="1 2" key="1">
    <citation type="journal article" date="2016" name="Sci. Rep.">
        <title>The genome sequence of the outbreeding globe artichoke constructed de novo incorporating a phase-aware low-pass sequencing strategy of F1 progeny.</title>
        <authorList>
            <person name="Scaglione D."/>
            <person name="Reyes-Chin-Wo S."/>
            <person name="Acquadro A."/>
            <person name="Froenicke L."/>
            <person name="Portis E."/>
            <person name="Beitel C."/>
            <person name="Tirone M."/>
            <person name="Mauro R."/>
            <person name="Lo Monaco A."/>
            <person name="Mauromicale G."/>
            <person name="Faccioli P."/>
            <person name="Cattivelli L."/>
            <person name="Rieseberg L."/>
            <person name="Michelmore R."/>
            <person name="Lanteri S."/>
        </authorList>
    </citation>
    <scope>NUCLEOTIDE SEQUENCE [LARGE SCALE GENOMIC DNA]</scope>
    <source>
        <strain evidence="1">2C</strain>
    </source>
</reference>
<dbReference type="AlphaFoldDB" id="A0A103XXN0"/>
<protein>
    <submittedName>
        <fullName evidence="1">Uncharacterized protein</fullName>
    </submittedName>
</protein>
<gene>
    <name evidence="1" type="ORF">Ccrd_022948</name>
</gene>
<accession>A0A103XXN0</accession>
<evidence type="ECO:0000313" key="2">
    <source>
        <dbReference type="Proteomes" id="UP000243975"/>
    </source>
</evidence>
<comment type="caution">
    <text evidence="1">The sequence shown here is derived from an EMBL/GenBank/DDBJ whole genome shotgun (WGS) entry which is preliminary data.</text>
</comment>
<organism evidence="1 2">
    <name type="scientific">Cynara cardunculus var. scolymus</name>
    <name type="common">Globe artichoke</name>
    <name type="synonym">Cynara scolymus</name>
    <dbReference type="NCBI Taxonomy" id="59895"/>
    <lineage>
        <taxon>Eukaryota</taxon>
        <taxon>Viridiplantae</taxon>
        <taxon>Streptophyta</taxon>
        <taxon>Embryophyta</taxon>
        <taxon>Tracheophyta</taxon>
        <taxon>Spermatophyta</taxon>
        <taxon>Magnoliopsida</taxon>
        <taxon>eudicotyledons</taxon>
        <taxon>Gunneridae</taxon>
        <taxon>Pentapetalae</taxon>
        <taxon>asterids</taxon>
        <taxon>campanulids</taxon>
        <taxon>Asterales</taxon>
        <taxon>Asteraceae</taxon>
        <taxon>Carduoideae</taxon>
        <taxon>Cardueae</taxon>
        <taxon>Carduinae</taxon>
        <taxon>Cynara</taxon>
    </lineage>
</organism>
<name>A0A103XXN0_CYNCS</name>
<dbReference type="Proteomes" id="UP000243975">
    <property type="component" value="Unassembled WGS sequence"/>
</dbReference>
<keyword evidence="2" id="KW-1185">Reference proteome</keyword>
<sequence length="44" mass="5554">MIMSKIEFFYWQYHSHMLPLWFLQDMASLTKFYHVLFCRDLCMT</sequence>
<dbReference type="EMBL" id="LEKV01003663">
    <property type="protein sequence ID" value="KVH98823.1"/>
    <property type="molecule type" value="Genomic_DNA"/>
</dbReference>